<organism evidence="11">
    <name type="scientific">Thiothrix fructosivorans</name>
    <dbReference type="NCBI Taxonomy" id="111770"/>
    <lineage>
        <taxon>Bacteria</taxon>
        <taxon>Pseudomonadati</taxon>
        <taxon>Pseudomonadota</taxon>
        <taxon>Gammaproteobacteria</taxon>
        <taxon>Thiotrichales</taxon>
        <taxon>Thiotrichaceae</taxon>
        <taxon>Thiothrix</taxon>
    </lineage>
</organism>
<dbReference type="Gene3D" id="3.40.50.1010">
    <property type="entry name" value="5'-nuclease"/>
    <property type="match status" value="1"/>
</dbReference>
<sequence length="130" mass="14431">MVIDTSAIIAILLGEPEAEAISRAILDDPKRLMSAFSLLECSIVIESRKGEAGGRELDLLLYRLQVEIVDMNAEQTQLVREGWRQFGKGRHRAALNIGDCCSYALAKYAGEPLLFKGDDFNHSDIPYVAF</sequence>
<dbReference type="GO" id="GO:0016787">
    <property type="term" value="F:hydrolase activity"/>
    <property type="evidence" value="ECO:0007669"/>
    <property type="project" value="UniProtKB-KW"/>
</dbReference>
<evidence type="ECO:0000256" key="8">
    <source>
        <dbReference type="HAMAP-Rule" id="MF_00265"/>
    </source>
</evidence>
<dbReference type="EMBL" id="CP072748">
    <property type="protein sequence ID" value="QTX10724.1"/>
    <property type="molecule type" value="Genomic_DNA"/>
</dbReference>
<keyword evidence="10" id="KW-0614">Plasmid</keyword>
<dbReference type="Proteomes" id="UP000664466">
    <property type="component" value="Unassembled WGS sequence"/>
</dbReference>
<comment type="cofactor">
    <cofactor evidence="1 8">
        <name>Mg(2+)</name>
        <dbReference type="ChEBI" id="CHEBI:18420"/>
    </cofactor>
</comment>
<proteinExistence type="inferred from homology"/>
<dbReference type="GO" id="GO:0090729">
    <property type="term" value="F:toxin activity"/>
    <property type="evidence" value="ECO:0007669"/>
    <property type="project" value="UniProtKB-KW"/>
</dbReference>
<evidence type="ECO:0000256" key="2">
    <source>
        <dbReference type="ARBA" id="ARBA00022649"/>
    </source>
</evidence>
<evidence type="ECO:0000256" key="3">
    <source>
        <dbReference type="ARBA" id="ARBA00022722"/>
    </source>
</evidence>
<dbReference type="GO" id="GO:0004540">
    <property type="term" value="F:RNA nuclease activity"/>
    <property type="evidence" value="ECO:0007669"/>
    <property type="project" value="InterPro"/>
</dbReference>
<dbReference type="InterPro" id="IPR022907">
    <property type="entry name" value="VapC_family"/>
</dbReference>
<comment type="function">
    <text evidence="8">Toxic component of a toxin-antitoxin (TA) system. An RNase.</text>
</comment>
<keyword evidence="5 8" id="KW-0378">Hydrolase</keyword>
<evidence type="ECO:0000256" key="5">
    <source>
        <dbReference type="ARBA" id="ARBA00022801"/>
    </source>
</evidence>
<keyword evidence="8" id="KW-0800">Toxin</keyword>
<protein>
    <recommendedName>
        <fullName evidence="8">Ribonuclease VapC</fullName>
        <shortName evidence="8">RNase VapC</shortName>
        <ecNumber evidence="8">3.1.-.-</ecNumber>
    </recommendedName>
    <alternativeName>
        <fullName evidence="8">Toxin VapC</fullName>
    </alternativeName>
</protein>
<evidence type="ECO:0000313" key="10">
    <source>
        <dbReference type="EMBL" id="MBO0611612.1"/>
    </source>
</evidence>
<reference evidence="10 12" key="1">
    <citation type="submission" date="2021-03" db="EMBL/GenBank/DDBJ databases">
        <title>Draft genome and methylome analysis of Thiotrix fructosivoruns ATCC 49748.</title>
        <authorList>
            <person name="Fomenkov A."/>
            <person name="Grabovich M.Y."/>
            <person name="Roberts R.J."/>
        </authorList>
    </citation>
    <scope>NUCLEOTIDE SEQUENCE [LARGE SCALE GENOMIC DNA]</scope>
    <source>
        <strain evidence="10 12">ATCC 49748</strain>
        <plasmid evidence="10">pTfr446</plasmid>
    </source>
</reference>
<evidence type="ECO:0000259" key="9">
    <source>
        <dbReference type="Pfam" id="PF01850"/>
    </source>
</evidence>
<dbReference type="InterPro" id="IPR029060">
    <property type="entry name" value="PIN-like_dom_sf"/>
</dbReference>
<dbReference type="CDD" id="cd09871">
    <property type="entry name" value="PIN_MtVapC28-VapC30-like"/>
    <property type="match status" value="1"/>
</dbReference>
<dbReference type="RefSeq" id="WP_207249513.1">
    <property type="nucleotide sequence ID" value="NZ_JAFMPM010000005.1"/>
</dbReference>
<dbReference type="GO" id="GO:0000287">
    <property type="term" value="F:magnesium ion binding"/>
    <property type="evidence" value="ECO:0007669"/>
    <property type="project" value="UniProtKB-UniRule"/>
</dbReference>
<reference evidence="11" key="2">
    <citation type="submission" date="2021-04" db="EMBL/GenBank/DDBJ databases">
        <title>Complete Genome and methylome analysis of Thiothrix fructosivorans ATCC 49748.</title>
        <authorList>
            <person name="Fomenkov A."/>
            <person name="Sun L."/>
            <person name="Vincze T."/>
            <person name="Grabovich M.Y."/>
            <person name="Roberts R.J."/>
        </authorList>
    </citation>
    <scope>NUCLEOTIDE SEQUENCE</scope>
    <source>
        <strain evidence="11">ATCC 49748</strain>
    </source>
</reference>
<feature type="domain" description="PIN" evidence="9">
    <location>
        <begin position="1"/>
        <end position="122"/>
    </location>
</feature>
<dbReference type="EC" id="3.1.-.-" evidence="8"/>
<gene>
    <name evidence="8" type="primary">vapC</name>
    <name evidence="10" type="ORF">J1836_01540</name>
    <name evidence="11" type="ORF">J1836_019530</name>
</gene>
<keyword evidence="2 8" id="KW-1277">Toxin-antitoxin system</keyword>
<dbReference type="AlphaFoldDB" id="A0A8B0SI77"/>
<keyword evidence="4 8" id="KW-0479">Metal-binding</keyword>
<dbReference type="Pfam" id="PF01850">
    <property type="entry name" value="PIN"/>
    <property type="match status" value="1"/>
</dbReference>
<dbReference type="PANTHER" id="PTHR33653:SF1">
    <property type="entry name" value="RIBONUCLEASE VAPC2"/>
    <property type="match status" value="1"/>
</dbReference>
<comment type="similarity">
    <text evidence="7 8">Belongs to the PINc/VapC protein family.</text>
</comment>
<name>A0A8B0SI77_9GAMM</name>
<keyword evidence="12" id="KW-1185">Reference proteome</keyword>
<evidence type="ECO:0000256" key="1">
    <source>
        <dbReference type="ARBA" id="ARBA00001946"/>
    </source>
</evidence>
<keyword evidence="6 8" id="KW-0460">Magnesium</keyword>
<evidence type="ECO:0000313" key="11">
    <source>
        <dbReference type="EMBL" id="QTX10724.1"/>
    </source>
</evidence>
<evidence type="ECO:0000256" key="6">
    <source>
        <dbReference type="ARBA" id="ARBA00022842"/>
    </source>
</evidence>
<dbReference type="HAMAP" id="MF_00265">
    <property type="entry name" value="VapC_Nob1"/>
    <property type="match status" value="1"/>
</dbReference>
<evidence type="ECO:0000256" key="4">
    <source>
        <dbReference type="ARBA" id="ARBA00022723"/>
    </source>
</evidence>
<feature type="binding site" evidence="8">
    <location>
        <position position="4"/>
    </location>
    <ligand>
        <name>Mg(2+)</name>
        <dbReference type="ChEBI" id="CHEBI:18420"/>
    </ligand>
</feature>
<dbReference type="SUPFAM" id="SSF88723">
    <property type="entry name" value="PIN domain-like"/>
    <property type="match status" value="1"/>
</dbReference>
<dbReference type="InterPro" id="IPR050556">
    <property type="entry name" value="Type_II_TA_system_RNase"/>
</dbReference>
<geneLocation type="plasmid" evidence="10">
    <name>pTfr446</name>
</geneLocation>
<keyword evidence="3 8" id="KW-0540">Nuclease</keyword>
<feature type="binding site" evidence="8">
    <location>
        <position position="99"/>
    </location>
    <ligand>
        <name>Mg(2+)</name>
        <dbReference type="ChEBI" id="CHEBI:18420"/>
    </ligand>
</feature>
<accession>A0A8B0SI77</accession>
<dbReference type="EMBL" id="JAFMPM010000005">
    <property type="protein sequence ID" value="MBO0611612.1"/>
    <property type="molecule type" value="Genomic_DNA"/>
</dbReference>
<dbReference type="PANTHER" id="PTHR33653">
    <property type="entry name" value="RIBONUCLEASE VAPC2"/>
    <property type="match status" value="1"/>
</dbReference>
<evidence type="ECO:0000256" key="7">
    <source>
        <dbReference type="ARBA" id="ARBA00038093"/>
    </source>
</evidence>
<dbReference type="InterPro" id="IPR002716">
    <property type="entry name" value="PIN_dom"/>
</dbReference>
<evidence type="ECO:0000313" key="12">
    <source>
        <dbReference type="Proteomes" id="UP000664466"/>
    </source>
</evidence>